<gene>
    <name evidence="2" type="ORF">FGO68_gene13263</name>
</gene>
<proteinExistence type="predicted"/>
<keyword evidence="3" id="KW-1185">Reference proteome</keyword>
<dbReference type="AlphaFoldDB" id="A0A8J8NS20"/>
<name>A0A8J8NS20_HALGN</name>
<sequence>MGFPKPMASPKKQDFSIMSRALVLSGADTPRQQLFNNAQLCEYNKQGNYHFNADSLKMRKPLIMSPTLFISDINHLADRDEHHSSQNKNQLFNASPPSDVDLRAYECIESPPGAVQPVSCKPIFKVIRNAAPNRKANGFKPLASSSGQAGRSMSDLLTIQGYQQVGNGANTHYQGLQTTSKFVGKQDGALSHILAFQDLSIDRGPFQELRGQNPCALAGSMALSSHLLKTRIGQTSEQHHIQTPQSSLGPISRNGNPDLGHPSRDFALSNMEAAENRYALQRTLLLRREEYRKKRSHEFRVKRQKFRMELALRLASKLPLNATQLPTSLLVQIKQKNVNRSAAAKKRVRDMNGKFQGINDETIVILKE</sequence>
<feature type="compositionally biased region" description="Polar residues" evidence="1">
    <location>
        <begin position="233"/>
        <end position="255"/>
    </location>
</feature>
<evidence type="ECO:0000313" key="2">
    <source>
        <dbReference type="EMBL" id="TNV80038.1"/>
    </source>
</evidence>
<dbReference type="EMBL" id="RRYP01008077">
    <property type="protein sequence ID" value="TNV80038.1"/>
    <property type="molecule type" value="Genomic_DNA"/>
</dbReference>
<feature type="region of interest" description="Disordered" evidence="1">
    <location>
        <begin position="233"/>
        <end position="262"/>
    </location>
</feature>
<reference evidence="2" key="1">
    <citation type="submission" date="2019-06" db="EMBL/GenBank/DDBJ databases">
        <authorList>
            <person name="Zheng W."/>
        </authorList>
    </citation>
    <scope>NUCLEOTIDE SEQUENCE</scope>
    <source>
        <strain evidence="2">QDHG01</strain>
    </source>
</reference>
<dbReference type="Proteomes" id="UP000785679">
    <property type="component" value="Unassembled WGS sequence"/>
</dbReference>
<evidence type="ECO:0000313" key="3">
    <source>
        <dbReference type="Proteomes" id="UP000785679"/>
    </source>
</evidence>
<evidence type="ECO:0000256" key="1">
    <source>
        <dbReference type="SAM" id="MobiDB-lite"/>
    </source>
</evidence>
<accession>A0A8J8NS20</accession>
<comment type="caution">
    <text evidence="2">The sequence shown here is derived from an EMBL/GenBank/DDBJ whole genome shotgun (WGS) entry which is preliminary data.</text>
</comment>
<protein>
    <submittedName>
        <fullName evidence="2">Uncharacterized protein</fullName>
    </submittedName>
</protein>
<organism evidence="2 3">
    <name type="scientific">Halteria grandinella</name>
    <dbReference type="NCBI Taxonomy" id="5974"/>
    <lineage>
        <taxon>Eukaryota</taxon>
        <taxon>Sar</taxon>
        <taxon>Alveolata</taxon>
        <taxon>Ciliophora</taxon>
        <taxon>Intramacronucleata</taxon>
        <taxon>Spirotrichea</taxon>
        <taxon>Stichotrichia</taxon>
        <taxon>Sporadotrichida</taxon>
        <taxon>Halteriidae</taxon>
        <taxon>Halteria</taxon>
    </lineage>
</organism>